<accession>A0ABM7GFK2</accession>
<reference evidence="2" key="1">
    <citation type="journal article" date="2019" name="Microbiol. Resour. Announc.">
        <title>Complete Genome Sequence of Halomonas olivaria, a Moderately Halophilic Bacterium Isolated from Olive Processing Effluents, Obtained by Nanopore Sequencing.</title>
        <authorList>
            <person name="Nagata S."/>
            <person name="Ii K.M."/>
            <person name="Tsukimi T."/>
            <person name="Miura M.C."/>
            <person name="Galipon J."/>
            <person name="Arakawa K."/>
        </authorList>
    </citation>
    <scope>NUCLEOTIDE SEQUENCE [LARGE SCALE GENOMIC DNA]</scope>
    <source>
        <strain evidence="2">TYRC17</strain>
    </source>
</reference>
<sequence>MVISILYSEAPTERPQPQSRSYADGQRDCKIAINYQFIGTRTRLELLKLCSNRLWPTNNSRP</sequence>
<name>A0ABM7GFK2_9GAMM</name>
<protein>
    <submittedName>
        <fullName evidence="1">Uncharacterized protein</fullName>
    </submittedName>
</protein>
<proteinExistence type="predicted"/>
<evidence type="ECO:0000313" key="1">
    <source>
        <dbReference type="EMBL" id="BBI49162.1"/>
    </source>
</evidence>
<evidence type="ECO:0000313" key="2">
    <source>
        <dbReference type="Proteomes" id="UP000289555"/>
    </source>
</evidence>
<keyword evidence="2" id="KW-1185">Reference proteome</keyword>
<dbReference type="Proteomes" id="UP000289555">
    <property type="component" value="Chromosome"/>
</dbReference>
<dbReference type="EMBL" id="AP019416">
    <property type="protein sequence ID" value="BBI49162.1"/>
    <property type="molecule type" value="Genomic_DNA"/>
</dbReference>
<organism evidence="1 2">
    <name type="scientific">Vreelandella olivaria</name>
    <dbReference type="NCBI Taxonomy" id="390919"/>
    <lineage>
        <taxon>Bacteria</taxon>
        <taxon>Pseudomonadati</taxon>
        <taxon>Pseudomonadota</taxon>
        <taxon>Gammaproteobacteria</taxon>
        <taxon>Oceanospirillales</taxon>
        <taxon>Halomonadaceae</taxon>
        <taxon>Vreelandella</taxon>
    </lineage>
</organism>
<gene>
    <name evidence="1" type="ORF">HORIV_15830</name>
</gene>